<dbReference type="InterPro" id="IPR004821">
    <property type="entry name" value="Cyt_trans-like"/>
</dbReference>
<dbReference type="InterPro" id="IPR014729">
    <property type="entry name" value="Rossmann-like_a/b/a_fold"/>
</dbReference>
<dbReference type="SUPFAM" id="SSF52374">
    <property type="entry name" value="Nucleotidylyl transferase"/>
    <property type="match status" value="1"/>
</dbReference>
<evidence type="ECO:0000313" key="2">
    <source>
        <dbReference type="EMBL" id="TIA86939.1"/>
    </source>
</evidence>
<dbReference type="GO" id="GO:0015937">
    <property type="term" value="P:coenzyme A biosynthetic process"/>
    <property type="evidence" value="ECO:0007669"/>
    <property type="project" value="TreeGrafter"/>
</dbReference>
<evidence type="ECO:0000313" key="3">
    <source>
        <dbReference type="Proteomes" id="UP000310189"/>
    </source>
</evidence>
<name>A0A4T0FFZ9_9BASI</name>
<dbReference type="EMBL" id="SPNW01000071">
    <property type="protein sequence ID" value="TIA86939.1"/>
    <property type="molecule type" value="Genomic_DNA"/>
</dbReference>
<dbReference type="NCBIfam" id="NF001985">
    <property type="entry name" value="PRK00777.1"/>
    <property type="match status" value="1"/>
</dbReference>
<dbReference type="Pfam" id="PF01467">
    <property type="entry name" value="CTP_transf_like"/>
    <property type="match status" value="1"/>
</dbReference>
<dbReference type="PANTHER" id="PTHR10695">
    <property type="entry name" value="DEPHOSPHO-COA KINASE-RELATED"/>
    <property type="match status" value="1"/>
</dbReference>
<dbReference type="Proteomes" id="UP000310189">
    <property type="component" value="Unassembled WGS sequence"/>
</dbReference>
<dbReference type="OrthoDB" id="330671at2759"/>
<dbReference type="Gene3D" id="3.40.50.620">
    <property type="entry name" value="HUPs"/>
    <property type="match status" value="1"/>
</dbReference>
<dbReference type="AlphaFoldDB" id="A0A4T0FFZ9"/>
<organism evidence="2 3">
    <name type="scientific">Wallemia hederae</name>
    <dbReference type="NCBI Taxonomy" id="1540922"/>
    <lineage>
        <taxon>Eukaryota</taxon>
        <taxon>Fungi</taxon>
        <taxon>Dikarya</taxon>
        <taxon>Basidiomycota</taxon>
        <taxon>Wallemiomycotina</taxon>
        <taxon>Wallemiomycetes</taxon>
        <taxon>Wallemiales</taxon>
        <taxon>Wallemiaceae</taxon>
        <taxon>Wallemia</taxon>
    </lineage>
</organism>
<proteinExistence type="predicted"/>
<accession>A0A4T0FFZ9</accession>
<reference evidence="2 3" key="1">
    <citation type="submission" date="2019-03" db="EMBL/GenBank/DDBJ databases">
        <title>Sequencing 23 genomes of Wallemia ichthyophaga.</title>
        <authorList>
            <person name="Gostincar C."/>
        </authorList>
    </citation>
    <scope>NUCLEOTIDE SEQUENCE [LARGE SCALE GENOMIC DNA]</scope>
    <source>
        <strain evidence="2 3">EXF-5753</strain>
    </source>
</reference>
<feature type="domain" description="Cytidyltransferase-like" evidence="1">
    <location>
        <begin position="155"/>
        <end position="292"/>
    </location>
</feature>
<keyword evidence="3" id="KW-1185">Reference proteome</keyword>
<comment type="caution">
    <text evidence="2">The sequence shown here is derived from an EMBL/GenBank/DDBJ whole genome shotgun (WGS) entry which is preliminary data.</text>
</comment>
<gene>
    <name evidence="2" type="ORF">E3P99_03511</name>
</gene>
<evidence type="ECO:0000259" key="1">
    <source>
        <dbReference type="Pfam" id="PF01467"/>
    </source>
</evidence>
<dbReference type="CDD" id="cd02164">
    <property type="entry name" value="PPAT_CoAS"/>
    <property type="match status" value="1"/>
</dbReference>
<protein>
    <recommendedName>
        <fullName evidence="1">Cytidyltransferase-like domain-containing protein</fullName>
    </recommendedName>
</protein>
<sequence>MKTLAIIPLPGNLETDTATEKALREVAHGASDIALIFTGHLPQHTNAKEGFKAFQSFLISIYHLLVNSRQDKSEWWGGNIDVWFDAFWDADWMHTARLSQWDVLYSTPAILNSAKGSNIDDIPSKRVIDGLQGPEEVSSSATSQRRQGVLQTVALGGTFDHLHAGHKVLLTLAVYLSTKRVVIGVSGPALLTRKNNPETLESIHARQAAVDAFVRRLAPTLDYDIFALDDVYGPTATDADIDGIVVSTETLSGSEAINSKRKENKIKELDVFVINLVDQTAELKLSSSEIRRYLSKADE</sequence>
<dbReference type="PANTHER" id="PTHR10695:SF46">
    <property type="entry name" value="BIFUNCTIONAL COENZYME A SYNTHASE-RELATED"/>
    <property type="match status" value="1"/>
</dbReference>
<dbReference type="GO" id="GO:0004140">
    <property type="term" value="F:dephospho-CoA kinase activity"/>
    <property type="evidence" value="ECO:0007669"/>
    <property type="project" value="TreeGrafter"/>
</dbReference>